<dbReference type="RefSeq" id="WP_167147815.1">
    <property type="nucleotide sequence ID" value="NZ_JAAMOX010000001.1"/>
</dbReference>
<protein>
    <submittedName>
        <fullName evidence="2">Thioredoxin reductase</fullName>
    </submittedName>
</protein>
<dbReference type="Proteomes" id="UP000541033">
    <property type="component" value="Unassembled WGS sequence"/>
</dbReference>
<keyword evidence="1" id="KW-0560">Oxidoreductase</keyword>
<accession>A0A7X5QZE9</accession>
<dbReference type="GO" id="GO:0004497">
    <property type="term" value="F:monooxygenase activity"/>
    <property type="evidence" value="ECO:0007669"/>
    <property type="project" value="TreeGrafter"/>
</dbReference>
<organism evidence="2 3">
    <name type="scientific">Lysinibacter cavernae</name>
    <dbReference type="NCBI Taxonomy" id="1640652"/>
    <lineage>
        <taxon>Bacteria</taxon>
        <taxon>Bacillati</taxon>
        <taxon>Actinomycetota</taxon>
        <taxon>Actinomycetes</taxon>
        <taxon>Micrococcales</taxon>
        <taxon>Microbacteriaceae</taxon>
        <taxon>Lysinibacter</taxon>
    </lineage>
</organism>
<dbReference type="PANTHER" id="PTHR43539:SF78">
    <property type="entry name" value="FLAVIN-CONTAINING MONOOXYGENASE"/>
    <property type="match status" value="1"/>
</dbReference>
<dbReference type="Gene3D" id="3.50.50.60">
    <property type="entry name" value="FAD/NAD(P)-binding domain"/>
    <property type="match status" value="1"/>
</dbReference>
<keyword evidence="3" id="KW-1185">Reference proteome</keyword>
<comment type="caution">
    <text evidence="2">The sequence shown here is derived from an EMBL/GenBank/DDBJ whole genome shotgun (WGS) entry which is preliminary data.</text>
</comment>
<dbReference type="AlphaFoldDB" id="A0A7X5QZE9"/>
<dbReference type="SUPFAM" id="SSF51905">
    <property type="entry name" value="FAD/NAD(P)-binding domain"/>
    <property type="match status" value="1"/>
</dbReference>
<evidence type="ECO:0000313" key="2">
    <source>
        <dbReference type="EMBL" id="NIH52774.1"/>
    </source>
</evidence>
<dbReference type="InterPro" id="IPR050982">
    <property type="entry name" value="Auxin_biosynth/cation_transpt"/>
</dbReference>
<dbReference type="GO" id="GO:0050660">
    <property type="term" value="F:flavin adenine dinucleotide binding"/>
    <property type="evidence" value="ECO:0007669"/>
    <property type="project" value="TreeGrafter"/>
</dbReference>
<reference evidence="2 3" key="1">
    <citation type="submission" date="2020-02" db="EMBL/GenBank/DDBJ databases">
        <title>Sequencing the genomes of 1000 actinobacteria strains.</title>
        <authorList>
            <person name="Klenk H.-P."/>
        </authorList>
    </citation>
    <scope>NUCLEOTIDE SEQUENCE [LARGE SCALE GENOMIC DNA]</scope>
    <source>
        <strain evidence="2 3">DSM 27960</strain>
    </source>
</reference>
<dbReference type="Pfam" id="PF13738">
    <property type="entry name" value="Pyr_redox_3"/>
    <property type="match status" value="1"/>
</dbReference>
<name>A0A7X5QZE9_9MICO</name>
<dbReference type="EMBL" id="JAAMOX010000001">
    <property type="protein sequence ID" value="NIH52774.1"/>
    <property type="molecule type" value="Genomic_DNA"/>
</dbReference>
<proteinExistence type="predicted"/>
<gene>
    <name evidence="2" type="ORF">FHX76_000642</name>
</gene>
<dbReference type="PRINTS" id="PR00411">
    <property type="entry name" value="PNDRDTASEI"/>
</dbReference>
<dbReference type="InterPro" id="IPR036188">
    <property type="entry name" value="FAD/NAD-bd_sf"/>
</dbReference>
<evidence type="ECO:0000313" key="3">
    <source>
        <dbReference type="Proteomes" id="UP000541033"/>
    </source>
</evidence>
<dbReference type="PRINTS" id="PR00368">
    <property type="entry name" value="FADPNR"/>
</dbReference>
<dbReference type="PANTHER" id="PTHR43539">
    <property type="entry name" value="FLAVIN-BINDING MONOOXYGENASE-LIKE PROTEIN (AFU_ORTHOLOGUE AFUA_4G09220)"/>
    <property type="match status" value="1"/>
</dbReference>
<sequence>MTLAAQQLRQLPIAVIGAGPIGLAAAAQAHERGLDVIVFEAGDHAGAAVASWGHTRLFSPWEFLVDAAAARLLDASDWDAPVATRIPHGRDLVESYLIPLSNTPELKPVIQYRSTVIAVSRQGMDKTRSAGREHAPFVLRVQTPTGTSSVAASAVIDTSGTYGTPNNLLSSGLEPTNNAAVRRFITGALPDVLGVDRHRFVGQHTVVVGAGHSAANTLLKLAELAATEANTRISWVIRSRTPQRVYGSAADELPARGELGGMVNALVDSGRVTLIDSYEIDNIVADASASGVVLNGRRAGEPYSVAANVVVNATGFRPNLDFLREIRLSLDEVIEAPRMLAPLIDPNMHSCGTVYPHGVDELAHPEPNFFIAGMKSYGRAPTFLLATGYEQVRSIADELAGNHAAARQVQLVLPETGVCMTVAPTADCSGEGAVNDSGDCSVDAATTAGSCGRETSALI</sequence>
<evidence type="ECO:0000256" key="1">
    <source>
        <dbReference type="ARBA" id="ARBA00023002"/>
    </source>
</evidence>